<evidence type="ECO:0000256" key="6">
    <source>
        <dbReference type="SAM" id="MobiDB-lite"/>
    </source>
</evidence>
<dbReference type="SUPFAM" id="SSF56112">
    <property type="entry name" value="Protein kinase-like (PK-like)"/>
    <property type="match status" value="1"/>
</dbReference>
<evidence type="ECO:0000256" key="5">
    <source>
        <dbReference type="ARBA" id="ARBA00022840"/>
    </source>
</evidence>
<keyword evidence="2" id="KW-0808">Transferase</keyword>
<dbReference type="InterPro" id="IPR005532">
    <property type="entry name" value="SUMF_dom"/>
</dbReference>
<dbReference type="EMBL" id="UOGB01000273">
    <property type="protein sequence ID" value="VAX23454.1"/>
    <property type="molecule type" value="Genomic_DNA"/>
</dbReference>
<name>A0A3B1CHL7_9ZZZZ</name>
<keyword evidence="7" id="KW-1133">Transmembrane helix</keyword>
<dbReference type="SMART" id="SM00220">
    <property type="entry name" value="S_TKc"/>
    <property type="match status" value="1"/>
</dbReference>
<dbReference type="Pfam" id="PF03781">
    <property type="entry name" value="FGE-sulfatase"/>
    <property type="match status" value="1"/>
</dbReference>
<accession>A0A3B1CHL7</accession>
<dbReference type="CDD" id="cd14014">
    <property type="entry name" value="STKc_PknB_like"/>
    <property type="match status" value="1"/>
</dbReference>
<feature type="compositionally biased region" description="Low complexity" evidence="6">
    <location>
        <begin position="398"/>
        <end position="416"/>
    </location>
</feature>
<sequence>MCPYDGAELITRSEDTMSGEVFDGRYRVIHKIGEGGMGAVYKAQQISTGKNVAIKVVSKHLTENPATVRRFQREVKLQSKLEHPNIVTVIDFAKTNDGQYFFVMPFVEGKSLRRMILDDGKLSLNDFHDLASQICDGLEYAHRRGIIHRDIKGDNIAIAQMEHQRVVKILDFGLAKAIQQGDEAKTGTELTQQGRVLGTPAYMSPEQAKGEIDKVGKPSDIYSLGVILYQMLSGKLPFESDTPWGVMSKHISEPPVPLRQKRPEAPEALEQIILRCLEKEIDDRYPSALAVKRDLAKTVGQPSGDIMKDISPSEFEAKIPEEKPAPEVKRDFKKVVAHAEEDLTKDSKPDEFDIAIPADKPAKSRAGIIAFIVIMLAVSGWLWTLTQTTQEKERAETVSSSPSPSPASEVASAPSADEQRGEAKKRVPAGMAFVKGGCFDMGDTFGDGDSDEKPVHRVCVDDFKMDKYKVTNEKFERFMPGFQKSRNVEYKGSKVSPGDNQPVIKVTWHEAKAYCENAGKRLPTEAEWEYAARAGGKRVKYATSTGGLSRSVANYGAEKCCNGDDSDGYFTTSPKGSFRPNGLGLRDMSGNVWEWVSDWYDKNYYKNSPERNPKGPPGGTLRVLRGGSWFTYPYNLRVSSRIRISPDSRYISGGFRCSQ</sequence>
<dbReference type="InterPro" id="IPR011009">
    <property type="entry name" value="Kinase-like_dom_sf"/>
</dbReference>
<keyword evidence="7" id="KW-0472">Membrane</keyword>
<keyword evidence="1 9" id="KW-0723">Serine/threonine-protein kinase</keyword>
<dbReference type="FunFam" id="1.10.510.10:FF:000021">
    <property type="entry name" value="Serine/threonine protein kinase"/>
    <property type="match status" value="1"/>
</dbReference>
<dbReference type="PANTHER" id="PTHR43289:SF6">
    <property type="entry name" value="SERINE_THREONINE-PROTEIN KINASE NEKL-3"/>
    <property type="match status" value="1"/>
</dbReference>
<dbReference type="Gene3D" id="3.90.1580.10">
    <property type="entry name" value="paralog of FGE (formylglycine-generating enzyme)"/>
    <property type="match status" value="1"/>
</dbReference>
<dbReference type="PROSITE" id="PS00107">
    <property type="entry name" value="PROTEIN_KINASE_ATP"/>
    <property type="match status" value="1"/>
</dbReference>
<evidence type="ECO:0000256" key="7">
    <source>
        <dbReference type="SAM" id="Phobius"/>
    </source>
</evidence>
<proteinExistence type="predicted"/>
<keyword evidence="4 9" id="KW-0418">Kinase</keyword>
<evidence type="ECO:0000256" key="3">
    <source>
        <dbReference type="ARBA" id="ARBA00022741"/>
    </source>
</evidence>
<evidence type="ECO:0000313" key="9">
    <source>
        <dbReference type="EMBL" id="VAX23454.1"/>
    </source>
</evidence>
<protein>
    <submittedName>
        <fullName evidence="9">Serine/threonine protein kinase</fullName>
    </submittedName>
</protein>
<keyword evidence="3" id="KW-0547">Nucleotide-binding</keyword>
<dbReference type="PANTHER" id="PTHR43289">
    <property type="entry name" value="MITOGEN-ACTIVATED PROTEIN KINASE KINASE KINASE 20-RELATED"/>
    <property type="match status" value="1"/>
</dbReference>
<keyword evidence="7" id="KW-0812">Transmembrane</keyword>
<feature type="region of interest" description="Disordered" evidence="6">
    <location>
        <begin position="393"/>
        <end position="427"/>
    </location>
</feature>
<dbReference type="Pfam" id="PF00069">
    <property type="entry name" value="Pkinase"/>
    <property type="match status" value="1"/>
</dbReference>
<dbReference type="InterPro" id="IPR016187">
    <property type="entry name" value="CTDL_fold"/>
</dbReference>
<dbReference type="SUPFAM" id="SSF56436">
    <property type="entry name" value="C-type lectin-like"/>
    <property type="match status" value="1"/>
</dbReference>
<evidence type="ECO:0000256" key="1">
    <source>
        <dbReference type="ARBA" id="ARBA00022527"/>
    </source>
</evidence>
<dbReference type="Gene3D" id="3.30.200.20">
    <property type="entry name" value="Phosphorylase Kinase, domain 1"/>
    <property type="match status" value="1"/>
</dbReference>
<evidence type="ECO:0000256" key="4">
    <source>
        <dbReference type="ARBA" id="ARBA00022777"/>
    </source>
</evidence>
<dbReference type="InterPro" id="IPR017441">
    <property type="entry name" value="Protein_kinase_ATP_BS"/>
</dbReference>
<dbReference type="InterPro" id="IPR042095">
    <property type="entry name" value="SUMF_sf"/>
</dbReference>
<dbReference type="PROSITE" id="PS50011">
    <property type="entry name" value="PROTEIN_KINASE_DOM"/>
    <property type="match status" value="1"/>
</dbReference>
<reference evidence="9" key="1">
    <citation type="submission" date="2018-06" db="EMBL/GenBank/DDBJ databases">
        <authorList>
            <person name="Zhirakovskaya E."/>
        </authorList>
    </citation>
    <scope>NUCLEOTIDE SEQUENCE</scope>
</reference>
<keyword evidence="5" id="KW-0067">ATP-binding</keyword>
<organism evidence="9">
    <name type="scientific">hydrothermal vent metagenome</name>
    <dbReference type="NCBI Taxonomy" id="652676"/>
    <lineage>
        <taxon>unclassified sequences</taxon>
        <taxon>metagenomes</taxon>
        <taxon>ecological metagenomes</taxon>
    </lineage>
</organism>
<dbReference type="AlphaFoldDB" id="A0A3B1CHL7"/>
<dbReference type="Gene3D" id="1.10.510.10">
    <property type="entry name" value="Transferase(Phosphotransferase) domain 1"/>
    <property type="match status" value="1"/>
</dbReference>
<feature type="transmembrane region" description="Helical" evidence="7">
    <location>
        <begin position="366"/>
        <end position="385"/>
    </location>
</feature>
<evidence type="ECO:0000256" key="2">
    <source>
        <dbReference type="ARBA" id="ARBA00022679"/>
    </source>
</evidence>
<evidence type="ECO:0000259" key="8">
    <source>
        <dbReference type="PROSITE" id="PS50011"/>
    </source>
</evidence>
<dbReference type="GO" id="GO:0005524">
    <property type="term" value="F:ATP binding"/>
    <property type="evidence" value="ECO:0007669"/>
    <property type="project" value="UniProtKB-KW"/>
</dbReference>
<dbReference type="InterPro" id="IPR000719">
    <property type="entry name" value="Prot_kinase_dom"/>
</dbReference>
<feature type="domain" description="Protein kinase" evidence="8">
    <location>
        <begin position="26"/>
        <end position="296"/>
    </location>
</feature>
<gene>
    <name evidence="9" type="ORF">MNBD_NITROSPINAE03-209</name>
</gene>
<dbReference type="GO" id="GO:0004674">
    <property type="term" value="F:protein serine/threonine kinase activity"/>
    <property type="evidence" value="ECO:0007669"/>
    <property type="project" value="UniProtKB-KW"/>
</dbReference>